<feature type="compositionally biased region" description="Basic residues" evidence="1">
    <location>
        <begin position="84"/>
        <end position="104"/>
    </location>
</feature>
<feature type="compositionally biased region" description="Basic residues" evidence="1">
    <location>
        <begin position="61"/>
        <end position="76"/>
    </location>
</feature>
<evidence type="ECO:0000313" key="3">
    <source>
        <dbReference type="Proteomes" id="UP001271769"/>
    </source>
</evidence>
<organism evidence="2 3">
    <name type="scientific">Dongia rigui</name>
    <dbReference type="NCBI Taxonomy" id="940149"/>
    <lineage>
        <taxon>Bacteria</taxon>
        <taxon>Pseudomonadati</taxon>
        <taxon>Pseudomonadota</taxon>
        <taxon>Alphaproteobacteria</taxon>
        <taxon>Rhodospirillales</taxon>
        <taxon>Dongiaceae</taxon>
        <taxon>Dongia</taxon>
    </lineage>
</organism>
<protein>
    <submittedName>
        <fullName evidence="2">Uncharacterized protein</fullName>
    </submittedName>
</protein>
<comment type="caution">
    <text evidence="2">The sequence shown here is derived from an EMBL/GenBank/DDBJ whole genome shotgun (WGS) entry which is preliminary data.</text>
</comment>
<reference evidence="2 3" key="1">
    <citation type="journal article" date="2013" name="Antonie Van Leeuwenhoek">
        <title>Dongia rigui sp. nov., isolated from freshwater of a large wetland in Korea.</title>
        <authorList>
            <person name="Baik K.S."/>
            <person name="Hwang Y.M."/>
            <person name="Choi J.S."/>
            <person name="Kwon J."/>
            <person name="Seong C.N."/>
        </authorList>
    </citation>
    <scope>NUCLEOTIDE SEQUENCE [LARGE SCALE GENOMIC DNA]</scope>
    <source>
        <strain evidence="2 3">04SU4-P</strain>
    </source>
</reference>
<evidence type="ECO:0000313" key="2">
    <source>
        <dbReference type="EMBL" id="MDY0872654.1"/>
    </source>
</evidence>
<gene>
    <name evidence="2" type="ORF">SMD31_11990</name>
</gene>
<dbReference type="EMBL" id="JAXCLX010000002">
    <property type="protein sequence ID" value="MDY0872654.1"/>
    <property type="molecule type" value="Genomic_DNA"/>
</dbReference>
<keyword evidence="3" id="KW-1185">Reference proteome</keyword>
<name>A0ABU5DZ97_9PROT</name>
<sequence length="104" mass="11675">MAIKAIFQPSARELKLLEDLAAEVKAIEDAHWEGYRNHLKTEQGMNDEQADAHIASLKSSQSRRRALKRTAKKVVKKPTANKAVKPKGKLPSKPKKPKKPSRPK</sequence>
<dbReference type="RefSeq" id="WP_320501129.1">
    <property type="nucleotide sequence ID" value="NZ_JAXCLX010000002.1"/>
</dbReference>
<accession>A0ABU5DZ97</accession>
<evidence type="ECO:0000256" key="1">
    <source>
        <dbReference type="SAM" id="MobiDB-lite"/>
    </source>
</evidence>
<proteinExistence type="predicted"/>
<feature type="region of interest" description="Disordered" evidence="1">
    <location>
        <begin position="38"/>
        <end position="104"/>
    </location>
</feature>
<dbReference type="Proteomes" id="UP001271769">
    <property type="component" value="Unassembled WGS sequence"/>
</dbReference>